<sequence length="361" mass="38662">RVRQNIQKQASLNEDLMFRRNRTLDSLRESLFSVSTAKRFQLLKNGFTNKIKSSTTGIEKVAGASFKNGFVRILQGWTGQDVGSPIPQPAPPVHTPATDSQKLLVEEKKEIERRHSREDGSDSSKDSSLQSDTSVDSEDSFASVIFVPKHEPPQEQNSSNTSPTLQSTPASPGPTSPKVKLPPPISPKMKQPPQISFGMSSHPSSPKLKHPSALLGSPTPSSPKIKFYSQPPSPRPYQTSFLTSPTSKSTFKLQASPNGSNMSSPTCKSFPFTHTSASKASSSSGSFTAPSIGHITPTSPTADQPRVSESSPILTPTQAPTATIPSPKDGKTASLTSPKEETKSSAFLELWPSLSPGVSPT</sequence>
<protein>
    <submittedName>
        <fullName evidence="2">Uncharacterized protein</fullName>
    </submittedName>
</protein>
<feature type="compositionally biased region" description="Polar residues" evidence="1">
    <location>
        <begin position="236"/>
        <end position="267"/>
    </location>
</feature>
<dbReference type="AlphaFoldDB" id="A0A1B6EP94"/>
<evidence type="ECO:0000256" key="1">
    <source>
        <dbReference type="SAM" id="MobiDB-lite"/>
    </source>
</evidence>
<feature type="compositionally biased region" description="Basic and acidic residues" evidence="1">
    <location>
        <begin position="111"/>
        <end position="125"/>
    </location>
</feature>
<dbReference type="PRINTS" id="PR01217">
    <property type="entry name" value="PRICHEXTENSN"/>
</dbReference>
<name>A0A1B6EP94_9HEMI</name>
<evidence type="ECO:0000313" key="2">
    <source>
        <dbReference type="EMBL" id="JAS39749.1"/>
    </source>
</evidence>
<feature type="region of interest" description="Disordered" evidence="1">
    <location>
        <begin position="111"/>
        <end position="139"/>
    </location>
</feature>
<organism evidence="2">
    <name type="scientific">Cuerna arida</name>
    <dbReference type="NCBI Taxonomy" id="1464854"/>
    <lineage>
        <taxon>Eukaryota</taxon>
        <taxon>Metazoa</taxon>
        <taxon>Ecdysozoa</taxon>
        <taxon>Arthropoda</taxon>
        <taxon>Hexapoda</taxon>
        <taxon>Insecta</taxon>
        <taxon>Pterygota</taxon>
        <taxon>Neoptera</taxon>
        <taxon>Paraneoptera</taxon>
        <taxon>Hemiptera</taxon>
        <taxon>Auchenorrhyncha</taxon>
        <taxon>Membracoidea</taxon>
        <taxon>Cicadellidae</taxon>
        <taxon>Cicadellinae</taxon>
        <taxon>Proconiini</taxon>
        <taxon>Cuerna</taxon>
    </lineage>
</organism>
<feature type="non-terminal residue" evidence="2">
    <location>
        <position position="361"/>
    </location>
</feature>
<reference evidence="2" key="1">
    <citation type="submission" date="2015-11" db="EMBL/GenBank/DDBJ databases">
        <title>De novo transcriptome assembly of four potential Pierce s Disease insect vectors from Arizona vineyards.</title>
        <authorList>
            <person name="Tassone E.E."/>
        </authorList>
    </citation>
    <scope>NUCLEOTIDE SEQUENCE</scope>
</reference>
<feature type="compositionally biased region" description="Pro residues" evidence="1">
    <location>
        <begin position="171"/>
        <end position="186"/>
    </location>
</feature>
<feature type="non-terminal residue" evidence="2">
    <location>
        <position position="1"/>
    </location>
</feature>
<feature type="region of interest" description="Disordered" evidence="1">
    <location>
        <begin position="151"/>
        <end position="361"/>
    </location>
</feature>
<proteinExistence type="predicted"/>
<feature type="compositionally biased region" description="Low complexity" evidence="1">
    <location>
        <begin position="273"/>
        <end position="291"/>
    </location>
</feature>
<feature type="compositionally biased region" description="Polar residues" evidence="1">
    <location>
        <begin position="296"/>
        <end position="324"/>
    </location>
</feature>
<dbReference type="EMBL" id="GECZ01030020">
    <property type="protein sequence ID" value="JAS39749.1"/>
    <property type="molecule type" value="Transcribed_RNA"/>
</dbReference>
<feature type="compositionally biased region" description="Low complexity" evidence="1">
    <location>
        <begin position="187"/>
        <end position="215"/>
    </location>
</feature>
<accession>A0A1B6EP94</accession>
<gene>
    <name evidence="2" type="ORF">g.44268</name>
</gene>
<feature type="compositionally biased region" description="Polar residues" evidence="1">
    <location>
        <begin position="154"/>
        <end position="170"/>
    </location>
</feature>
<feature type="region of interest" description="Disordered" evidence="1">
    <location>
        <begin position="81"/>
        <end position="100"/>
    </location>
</feature>